<keyword evidence="3" id="KW-1185">Reference proteome</keyword>
<dbReference type="AlphaFoldDB" id="A0A183KSM7"/>
<dbReference type="EMBL" id="UZAK01040576">
    <property type="protein sequence ID" value="VDP64814.1"/>
    <property type="molecule type" value="Genomic_DNA"/>
</dbReference>
<evidence type="ECO:0000313" key="4">
    <source>
        <dbReference type="WBParaSite" id="SCUD_0001806701-mRNA-1"/>
    </source>
</evidence>
<feature type="compositionally biased region" description="Polar residues" evidence="1">
    <location>
        <begin position="25"/>
        <end position="35"/>
    </location>
</feature>
<reference evidence="2 3" key="2">
    <citation type="submission" date="2018-11" db="EMBL/GenBank/DDBJ databases">
        <authorList>
            <consortium name="Pathogen Informatics"/>
        </authorList>
    </citation>
    <scope>NUCLEOTIDE SEQUENCE [LARGE SCALE GENOMIC DNA]</scope>
    <source>
        <strain evidence="2">Dakar</strain>
        <strain evidence="3">Dakar, Senegal</strain>
    </source>
</reference>
<evidence type="ECO:0000256" key="1">
    <source>
        <dbReference type="SAM" id="MobiDB-lite"/>
    </source>
</evidence>
<feature type="region of interest" description="Disordered" evidence="1">
    <location>
        <begin position="1"/>
        <end position="41"/>
    </location>
</feature>
<evidence type="ECO:0000313" key="2">
    <source>
        <dbReference type="EMBL" id="VDP64814.1"/>
    </source>
</evidence>
<dbReference type="WBParaSite" id="SCUD_0001806701-mRNA-1">
    <property type="protein sequence ID" value="SCUD_0001806701-mRNA-1"/>
    <property type="gene ID" value="SCUD_0001806701"/>
</dbReference>
<evidence type="ECO:0000313" key="3">
    <source>
        <dbReference type="Proteomes" id="UP000279833"/>
    </source>
</evidence>
<organism evidence="4">
    <name type="scientific">Schistosoma curassoni</name>
    <dbReference type="NCBI Taxonomy" id="6186"/>
    <lineage>
        <taxon>Eukaryota</taxon>
        <taxon>Metazoa</taxon>
        <taxon>Spiralia</taxon>
        <taxon>Lophotrochozoa</taxon>
        <taxon>Platyhelminthes</taxon>
        <taxon>Trematoda</taxon>
        <taxon>Digenea</taxon>
        <taxon>Strigeidida</taxon>
        <taxon>Schistosomatoidea</taxon>
        <taxon>Schistosomatidae</taxon>
        <taxon>Schistosoma</taxon>
    </lineage>
</organism>
<reference evidence="4" key="1">
    <citation type="submission" date="2016-06" db="UniProtKB">
        <authorList>
            <consortium name="WormBaseParasite"/>
        </authorList>
    </citation>
    <scope>IDENTIFICATION</scope>
</reference>
<proteinExistence type="predicted"/>
<protein>
    <submittedName>
        <fullName evidence="2 4">Uncharacterized protein</fullName>
    </submittedName>
</protein>
<gene>
    <name evidence="2" type="ORF">SCUD_LOCUS18064</name>
</gene>
<dbReference type="Proteomes" id="UP000279833">
    <property type="component" value="Unassembled WGS sequence"/>
</dbReference>
<name>A0A183KSM7_9TREM</name>
<accession>A0A183KSM7</accession>
<sequence length="41" mass="4565">MKLTGLIENELSSRSDGLGPHTYEYSRNQCPNSSRRIAEGP</sequence>